<evidence type="ECO:0000256" key="4">
    <source>
        <dbReference type="PROSITE-ProRule" id="PRU00335"/>
    </source>
</evidence>
<dbReference type="PANTHER" id="PTHR47506:SF1">
    <property type="entry name" value="HTH-TYPE TRANSCRIPTIONAL REGULATOR YJDC"/>
    <property type="match status" value="1"/>
</dbReference>
<evidence type="ECO:0000256" key="1">
    <source>
        <dbReference type="ARBA" id="ARBA00023015"/>
    </source>
</evidence>
<gene>
    <name evidence="6" type="ORF">DFR47_101628</name>
</gene>
<reference evidence="6 7" key="1">
    <citation type="submission" date="2018-06" db="EMBL/GenBank/DDBJ databases">
        <title>Genomic Encyclopedia of Type Strains, Phase IV (KMG-IV): sequencing the most valuable type-strain genomes for metagenomic binning, comparative biology and taxonomic classification.</title>
        <authorList>
            <person name="Goeker M."/>
        </authorList>
    </citation>
    <scope>NUCLEOTIDE SEQUENCE [LARGE SCALE GENOMIC DNA]</scope>
    <source>
        <strain evidence="6 7">DSM 25619</strain>
    </source>
</reference>
<dbReference type="GO" id="GO:0003677">
    <property type="term" value="F:DNA binding"/>
    <property type="evidence" value="ECO:0007669"/>
    <property type="project" value="UniProtKB-UniRule"/>
</dbReference>
<keyword evidence="1" id="KW-0805">Transcription regulation</keyword>
<keyword evidence="2 4" id="KW-0238">DNA-binding</keyword>
<keyword evidence="3" id="KW-0804">Transcription</keyword>
<dbReference type="Pfam" id="PF00440">
    <property type="entry name" value="TetR_N"/>
    <property type="match status" value="1"/>
</dbReference>
<evidence type="ECO:0000256" key="2">
    <source>
        <dbReference type="ARBA" id="ARBA00023125"/>
    </source>
</evidence>
<feature type="domain" description="HTH tetR-type" evidence="5">
    <location>
        <begin position="14"/>
        <end position="74"/>
    </location>
</feature>
<dbReference type="AlphaFoldDB" id="A0A366EB85"/>
<dbReference type="Pfam" id="PF17937">
    <property type="entry name" value="TetR_C_28"/>
    <property type="match status" value="1"/>
</dbReference>
<name>A0A366EB85_9HYPH</name>
<dbReference type="InterPro" id="IPR041479">
    <property type="entry name" value="TetR_CgmR_C"/>
</dbReference>
<dbReference type="Proteomes" id="UP000252893">
    <property type="component" value="Unassembled WGS sequence"/>
</dbReference>
<evidence type="ECO:0000313" key="7">
    <source>
        <dbReference type="Proteomes" id="UP000252893"/>
    </source>
</evidence>
<keyword evidence="7" id="KW-1185">Reference proteome</keyword>
<evidence type="ECO:0000256" key="3">
    <source>
        <dbReference type="ARBA" id="ARBA00023163"/>
    </source>
</evidence>
<dbReference type="RefSeq" id="WP_210207250.1">
    <property type="nucleotide sequence ID" value="NZ_JBHEEG010000005.1"/>
</dbReference>
<dbReference type="EMBL" id="QNRH01000001">
    <property type="protein sequence ID" value="RBO99019.1"/>
    <property type="molecule type" value="Genomic_DNA"/>
</dbReference>
<feature type="DNA-binding region" description="H-T-H motif" evidence="4">
    <location>
        <begin position="37"/>
        <end position="56"/>
    </location>
</feature>
<organism evidence="6 7">
    <name type="scientific">Pseudochrobactrum asaccharolyticum</name>
    <dbReference type="NCBI Taxonomy" id="354351"/>
    <lineage>
        <taxon>Bacteria</taxon>
        <taxon>Pseudomonadati</taxon>
        <taxon>Pseudomonadota</taxon>
        <taxon>Alphaproteobacteria</taxon>
        <taxon>Hyphomicrobiales</taxon>
        <taxon>Brucellaceae</taxon>
        <taxon>Pseudochrobactrum</taxon>
    </lineage>
</organism>
<dbReference type="InterPro" id="IPR001647">
    <property type="entry name" value="HTH_TetR"/>
</dbReference>
<dbReference type="InterPro" id="IPR009057">
    <property type="entry name" value="Homeodomain-like_sf"/>
</dbReference>
<evidence type="ECO:0000259" key="5">
    <source>
        <dbReference type="PROSITE" id="PS50977"/>
    </source>
</evidence>
<evidence type="ECO:0000313" key="6">
    <source>
        <dbReference type="EMBL" id="RBO99019.1"/>
    </source>
</evidence>
<accession>A0A366EB85</accession>
<dbReference type="PRINTS" id="PR00455">
    <property type="entry name" value="HTHTETR"/>
</dbReference>
<protein>
    <submittedName>
        <fullName evidence="6">TetR family transcriptional regulator</fullName>
    </submittedName>
</protein>
<proteinExistence type="predicted"/>
<dbReference type="SUPFAM" id="SSF46689">
    <property type="entry name" value="Homeodomain-like"/>
    <property type="match status" value="1"/>
</dbReference>
<comment type="caution">
    <text evidence="6">The sequence shown here is derived from an EMBL/GenBank/DDBJ whole genome shotgun (WGS) entry which is preliminary data.</text>
</comment>
<dbReference type="PANTHER" id="PTHR47506">
    <property type="entry name" value="TRANSCRIPTIONAL REGULATORY PROTEIN"/>
    <property type="match status" value="1"/>
</dbReference>
<dbReference type="PROSITE" id="PS50977">
    <property type="entry name" value="HTH_TETR_2"/>
    <property type="match status" value="1"/>
</dbReference>
<dbReference type="Gene3D" id="1.10.357.10">
    <property type="entry name" value="Tetracycline Repressor, domain 2"/>
    <property type="match status" value="1"/>
</dbReference>
<sequence>MESKKHTKIGRPRTIDRNHLLDLAEKIVVEHGATALTIDALAKAAGITKGGVQYCFGTKDGLVDAMLTRWGNKFDKKVTTEKNGKTDMLSHIAAHIRVTRDSDPLGDSRFAAMLAALIPNSEHLADTRQWYRQQLSELDVSTEQGRNARLAFIANEGAFLLRSFQLFDLNEDEWQQIFRDIEKLLPKKIDD</sequence>